<name>A0ABD2KRS6_9BILA</name>
<evidence type="ECO:0000313" key="5">
    <source>
        <dbReference type="EMBL" id="KAL3105566.1"/>
    </source>
</evidence>
<feature type="compositionally biased region" description="Basic and acidic residues" evidence="2">
    <location>
        <begin position="63"/>
        <end position="77"/>
    </location>
</feature>
<organism evidence="5 6">
    <name type="scientific">Heterodera trifolii</name>
    <dbReference type="NCBI Taxonomy" id="157864"/>
    <lineage>
        <taxon>Eukaryota</taxon>
        <taxon>Metazoa</taxon>
        <taxon>Ecdysozoa</taxon>
        <taxon>Nematoda</taxon>
        <taxon>Chromadorea</taxon>
        <taxon>Rhabditida</taxon>
        <taxon>Tylenchina</taxon>
        <taxon>Tylenchomorpha</taxon>
        <taxon>Tylenchoidea</taxon>
        <taxon>Heteroderidae</taxon>
        <taxon>Heteroderinae</taxon>
        <taxon>Heterodera</taxon>
    </lineage>
</organism>
<comment type="caution">
    <text evidence="5">The sequence shown here is derived from an EMBL/GenBank/DDBJ whole genome shotgun (WGS) entry which is preliminary data.</text>
</comment>
<protein>
    <recommendedName>
        <fullName evidence="4">K Homology domain-containing protein</fullName>
    </recommendedName>
</protein>
<feature type="transmembrane region" description="Helical" evidence="3">
    <location>
        <begin position="17"/>
        <end position="38"/>
    </location>
</feature>
<dbReference type="EMBL" id="JBICBT010000682">
    <property type="protein sequence ID" value="KAL3105566.1"/>
    <property type="molecule type" value="Genomic_DNA"/>
</dbReference>
<dbReference type="InterPro" id="IPR004087">
    <property type="entry name" value="KH_dom"/>
</dbReference>
<keyword evidence="1" id="KW-0694">RNA-binding</keyword>
<feature type="domain" description="K Homology" evidence="4">
    <location>
        <begin position="173"/>
        <end position="246"/>
    </location>
</feature>
<dbReference type="Gene3D" id="3.30.1370.10">
    <property type="entry name" value="K Homology domain, type 1"/>
    <property type="match status" value="1"/>
</dbReference>
<reference evidence="5 6" key="1">
    <citation type="submission" date="2024-10" db="EMBL/GenBank/DDBJ databases">
        <authorList>
            <person name="Kim D."/>
        </authorList>
    </citation>
    <scope>NUCLEOTIDE SEQUENCE [LARGE SCALE GENOMIC DNA]</scope>
    <source>
        <strain evidence="5">BH-2024</strain>
    </source>
</reference>
<evidence type="ECO:0000256" key="2">
    <source>
        <dbReference type="SAM" id="MobiDB-lite"/>
    </source>
</evidence>
<evidence type="ECO:0000256" key="3">
    <source>
        <dbReference type="SAM" id="Phobius"/>
    </source>
</evidence>
<dbReference type="InterPro" id="IPR004088">
    <property type="entry name" value="KH_dom_type_1"/>
</dbReference>
<evidence type="ECO:0000313" key="6">
    <source>
        <dbReference type="Proteomes" id="UP001620626"/>
    </source>
</evidence>
<keyword evidence="3" id="KW-0812">Transmembrane</keyword>
<accession>A0ABD2KRS6</accession>
<keyword evidence="6" id="KW-1185">Reference proteome</keyword>
<dbReference type="Pfam" id="PF00013">
    <property type="entry name" value="KH_1"/>
    <property type="match status" value="1"/>
</dbReference>
<keyword evidence="3" id="KW-0472">Membrane</keyword>
<feature type="region of interest" description="Disordered" evidence="2">
    <location>
        <begin position="42"/>
        <end position="108"/>
    </location>
</feature>
<dbReference type="PROSITE" id="PS50084">
    <property type="entry name" value="KH_TYPE_1"/>
    <property type="match status" value="1"/>
</dbReference>
<evidence type="ECO:0000259" key="4">
    <source>
        <dbReference type="SMART" id="SM00322"/>
    </source>
</evidence>
<dbReference type="Proteomes" id="UP001620626">
    <property type="component" value="Unassembled WGS sequence"/>
</dbReference>
<proteinExistence type="predicted"/>
<evidence type="ECO:0000256" key="1">
    <source>
        <dbReference type="PROSITE-ProRule" id="PRU00117"/>
    </source>
</evidence>
<dbReference type="AlphaFoldDB" id="A0ABD2KRS6"/>
<keyword evidence="3" id="KW-1133">Transmembrane helix</keyword>
<gene>
    <name evidence="5" type="ORF">niasHT_021189</name>
</gene>
<dbReference type="SMART" id="SM00322">
    <property type="entry name" value="KH"/>
    <property type="match status" value="1"/>
</dbReference>
<dbReference type="SUPFAM" id="SSF54791">
    <property type="entry name" value="Eukaryotic type KH-domain (KH-domain type I)"/>
    <property type="match status" value="1"/>
</dbReference>
<sequence>MFNGGLPSSGSASNRRIATIIGLGGVSIVAVATTIWMYKKRNQRGRRNGGRGSATEASQQDQAKTEQEKREEEERATDAVNATTNSDESDKRTEDNENDAVGSSSTAMANEVQQQQICQFISPAMLFFLVNHELLVFSRPFGSADSGRATGHLTSYSPFADAAAELGQQAADNLPIYEFEVPNTLVGLIIGIKGKTIKELCTRADVRMLIRPHHTQGKFDTHQLCSVEGRRDNINKSRIPIDESKNDAFVDELNIYDNSKTPIPSGECHADKSDDPSVCQILPTIYANSNPLPYSNYLLMSGFPSPFSNLAQMPSAIISSAASSPSNRRFLTIIRTCAFQNIHPIWPFLWAVTRRKRRGRGADSEGKYFRKKEFGRFCAKRWEKAVPPIRPSLSFPSPSQK</sequence>
<dbReference type="InterPro" id="IPR036612">
    <property type="entry name" value="KH_dom_type_1_sf"/>
</dbReference>
<dbReference type="GO" id="GO:0003723">
    <property type="term" value="F:RNA binding"/>
    <property type="evidence" value="ECO:0007669"/>
    <property type="project" value="UniProtKB-UniRule"/>
</dbReference>